<name>A0A5D2EUB8_GOSDA</name>
<organism evidence="3 4">
    <name type="scientific">Gossypium darwinii</name>
    <name type="common">Darwin's cotton</name>
    <name type="synonym">Gossypium barbadense var. darwinii</name>
    <dbReference type="NCBI Taxonomy" id="34276"/>
    <lineage>
        <taxon>Eukaryota</taxon>
        <taxon>Viridiplantae</taxon>
        <taxon>Streptophyta</taxon>
        <taxon>Embryophyta</taxon>
        <taxon>Tracheophyta</taxon>
        <taxon>Spermatophyta</taxon>
        <taxon>Magnoliopsida</taxon>
        <taxon>eudicotyledons</taxon>
        <taxon>Gunneridae</taxon>
        <taxon>Pentapetalae</taxon>
        <taxon>rosids</taxon>
        <taxon>malvids</taxon>
        <taxon>Malvales</taxon>
        <taxon>Malvaceae</taxon>
        <taxon>Malvoideae</taxon>
        <taxon>Gossypium</taxon>
    </lineage>
</organism>
<feature type="compositionally biased region" description="Basic residues" evidence="1">
    <location>
        <begin position="81"/>
        <end position="92"/>
    </location>
</feature>
<dbReference type="EMBL" id="CM017698">
    <property type="protein sequence ID" value="TYG96612.1"/>
    <property type="molecule type" value="Genomic_DNA"/>
</dbReference>
<protein>
    <recommendedName>
        <fullName evidence="2">VQ domain-containing protein</fullName>
    </recommendedName>
</protein>
<evidence type="ECO:0000313" key="4">
    <source>
        <dbReference type="Proteomes" id="UP000323506"/>
    </source>
</evidence>
<accession>A0A5D2EUB8</accession>
<dbReference type="GO" id="GO:0005634">
    <property type="term" value="C:nucleus"/>
    <property type="evidence" value="ECO:0007669"/>
    <property type="project" value="TreeGrafter"/>
</dbReference>
<dbReference type="Pfam" id="PF05678">
    <property type="entry name" value="VQ"/>
    <property type="match status" value="1"/>
</dbReference>
<dbReference type="PANTHER" id="PTHR33179">
    <property type="entry name" value="VQ MOTIF-CONTAINING PROTEIN"/>
    <property type="match status" value="1"/>
</dbReference>
<keyword evidence="4" id="KW-1185">Reference proteome</keyword>
<evidence type="ECO:0000256" key="1">
    <source>
        <dbReference type="SAM" id="MobiDB-lite"/>
    </source>
</evidence>
<feature type="region of interest" description="Disordered" evidence="1">
    <location>
        <begin position="60"/>
        <end position="92"/>
    </location>
</feature>
<dbReference type="GO" id="GO:0006970">
    <property type="term" value="P:response to osmotic stress"/>
    <property type="evidence" value="ECO:0007669"/>
    <property type="project" value="TreeGrafter"/>
</dbReference>
<dbReference type="InterPro" id="IPR008889">
    <property type="entry name" value="VQ"/>
</dbReference>
<dbReference type="AlphaFoldDB" id="A0A5D2EUB8"/>
<sequence>MSCVRPYLASSENLATIETSTFRSLFDDPWISESFSRDTQTLTIALQKSISDSFTVSIASPVPEPAPKRYQTAGPPPTGKVSKRKPRASKKSRTTFIAADPANFRQMVQQVTGIGFGDGEMTTVSPILKPEPQRPGDRLPNGTVPGYLPTLDTSASLLDHHQLHEQPSFDTFPNFPTLESWKV</sequence>
<feature type="domain" description="VQ" evidence="2">
    <location>
        <begin position="94"/>
        <end position="114"/>
    </location>
</feature>
<dbReference type="InterPro" id="IPR039609">
    <property type="entry name" value="VQ_15/22"/>
</dbReference>
<evidence type="ECO:0000259" key="2">
    <source>
        <dbReference type="Pfam" id="PF05678"/>
    </source>
</evidence>
<dbReference type="PANTHER" id="PTHR33179:SF9">
    <property type="entry name" value="OS01G0278000 PROTEIN"/>
    <property type="match status" value="1"/>
</dbReference>
<dbReference type="GO" id="GO:0005516">
    <property type="term" value="F:calmodulin binding"/>
    <property type="evidence" value="ECO:0007669"/>
    <property type="project" value="TreeGrafter"/>
</dbReference>
<evidence type="ECO:0000313" key="3">
    <source>
        <dbReference type="EMBL" id="TYG96612.1"/>
    </source>
</evidence>
<gene>
    <name evidence="3" type="ORF">ES288_A11G365100v1</name>
</gene>
<dbReference type="Proteomes" id="UP000323506">
    <property type="component" value="Chromosome A11"/>
</dbReference>
<reference evidence="3 4" key="1">
    <citation type="submission" date="2019-06" db="EMBL/GenBank/DDBJ databases">
        <title>WGS assembly of Gossypium darwinii.</title>
        <authorList>
            <person name="Chen Z.J."/>
            <person name="Sreedasyam A."/>
            <person name="Ando A."/>
            <person name="Song Q."/>
            <person name="De L."/>
            <person name="Hulse-Kemp A."/>
            <person name="Ding M."/>
            <person name="Ye W."/>
            <person name="Kirkbride R."/>
            <person name="Jenkins J."/>
            <person name="Plott C."/>
            <person name="Lovell J."/>
            <person name="Lin Y.-M."/>
            <person name="Vaughn R."/>
            <person name="Liu B."/>
            <person name="Li W."/>
            <person name="Simpson S."/>
            <person name="Scheffler B."/>
            <person name="Saski C."/>
            <person name="Grover C."/>
            <person name="Hu G."/>
            <person name="Conover J."/>
            <person name="Carlson J."/>
            <person name="Shu S."/>
            <person name="Boston L."/>
            <person name="Williams M."/>
            <person name="Peterson D."/>
            <person name="Mcgee K."/>
            <person name="Jones D."/>
            <person name="Wendel J."/>
            <person name="Stelly D."/>
            <person name="Grimwood J."/>
            <person name="Schmutz J."/>
        </authorList>
    </citation>
    <scope>NUCLEOTIDE SEQUENCE [LARGE SCALE GENOMIC DNA]</scope>
    <source>
        <strain evidence="3">1808015.09</strain>
    </source>
</reference>
<proteinExistence type="predicted"/>